<keyword evidence="5" id="KW-0547">Nucleotide-binding</keyword>
<dbReference type="Pfam" id="PF00709">
    <property type="entry name" value="Adenylsucc_synt"/>
    <property type="match status" value="1"/>
</dbReference>
<evidence type="ECO:0000256" key="4">
    <source>
        <dbReference type="ARBA" id="ARBA00022723"/>
    </source>
</evidence>
<evidence type="ECO:0000256" key="8">
    <source>
        <dbReference type="ARBA" id="ARBA00023134"/>
    </source>
</evidence>
<evidence type="ECO:0000256" key="6">
    <source>
        <dbReference type="ARBA" id="ARBA00022755"/>
    </source>
</evidence>
<dbReference type="CDD" id="cd03108">
    <property type="entry name" value="AdSS"/>
    <property type="match status" value="1"/>
</dbReference>
<keyword evidence="3" id="KW-0436">Ligase</keyword>
<accession>A0A0F9HLF8</accession>
<dbReference type="FunFam" id="3.90.170.10:FF:000001">
    <property type="entry name" value="Adenylosuccinate synthetase"/>
    <property type="match status" value="1"/>
</dbReference>
<organism evidence="9">
    <name type="scientific">marine sediment metagenome</name>
    <dbReference type="NCBI Taxonomy" id="412755"/>
    <lineage>
        <taxon>unclassified sequences</taxon>
        <taxon>metagenomes</taxon>
        <taxon>ecological metagenomes</taxon>
    </lineage>
</organism>
<dbReference type="Gene3D" id="3.40.440.10">
    <property type="entry name" value="Adenylosuccinate Synthetase, subunit A, domain 1"/>
    <property type="match status" value="1"/>
</dbReference>
<dbReference type="GO" id="GO:0005525">
    <property type="term" value="F:GTP binding"/>
    <property type="evidence" value="ECO:0007669"/>
    <property type="project" value="UniProtKB-KW"/>
</dbReference>
<dbReference type="PANTHER" id="PTHR11846">
    <property type="entry name" value="ADENYLOSUCCINATE SYNTHETASE"/>
    <property type="match status" value="1"/>
</dbReference>
<comment type="caution">
    <text evidence="9">The sequence shown here is derived from an EMBL/GenBank/DDBJ whole genome shotgun (WGS) entry which is preliminary data.</text>
</comment>
<evidence type="ECO:0000313" key="9">
    <source>
        <dbReference type="EMBL" id="KKM16106.1"/>
    </source>
</evidence>
<evidence type="ECO:0000256" key="5">
    <source>
        <dbReference type="ARBA" id="ARBA00022741"/>
    </source>
</evidence>
<dbReference type="HAMAP" id="MF_00011">
    <property type="entry name" value="Adenylosucc_synth"/>
    <property type="match status" value="1"/>
</dbReference>
<dbReference type="GO" id="GO:0046040">
    <property type="term" value="P:IMP metabolic process"/>
    <property type="evidence" value="ECO:0007669"/>
    <property type="project" value="TreeGrafter"/>
</dbReference>
<dbReference type="PANTHER" id="PTHR11846:SF0">
    <property type="entry name" value="ADENYLOSUCCINATE SYNTHETASE"/>
    <property type="match status" value="1"/>
</dbReference>
<name>A0A0F9HLF8_9ZZZZ</name>
<evidence type="ECO:0000256" key="3">
    <source>
        <dbReference type="ARBA" id="ARBA00022598"/>
    </source>
</evidence>
<comment type="cofactor">
    <cofactor evidence="1">
        <name>Mg(2+)</name>
        <dbReference type="ChEBI" id="CHEBI:18420"/>
    </cofactor>
</comment>
<gene>
    <name evidence="9" type="ORF">LCGC14_1689180</name>
</gene>
<dbReference type="Gene3D" id="3.90.170.10">
    <property type="entry name" value="Adenylosuccinate Synthetase, subunit A, domain 3"/>
    <property type="match status" value="1"/>
</dbReference>
<dbReference type="Gene3D" id="1.10.300.10">
    <property type="entry name" value="Adenylosuccinate Synthetase, subunit A, domain 2"/>
    <property type="match status" value="1"/>
</dbReference>
<dbReference type="SMART" id="SM00788">
    <property type="entry name" value="Adenylsucc_synt"/>
    <property type="match status" value="1"/>
</dbReference>
<sequence length="436" mass="48830">MINKINTIACIGLSWGDEGKGKFVDFLAQKADIVVRFNGGNNAGHTVEADGITYKFKLIPSGAPLEKEVVIANGCVVDPKVLLEEIENLEKLNKNINLKLSSTAHVIFPFHRIIDGLEEASKGKYSAGTTKRGIGPTYSDKAARWGIRIFDLINPEVLKPKLEKLFEIKKNLINTYDPEWTSDLSSIYEEYKSYGEKLRPYVIDTAVYLNKVIDAGKKVVFEGAQGSLLCLDHGFYPFGTSSNSNALGISAGTGIPPKKINKVLGIIKAYTSRVGEGKFPTELFNDTAERIREQGHEYGTVTGRPRRIGWIDLFNIKYGIMINGIDKITITLLDVLEGINPIKMCTGYELNGNSLESWPIQHEIIEKCKPIYKTFDGWDKRTKNEWFEIAKKGYDTLPETMKIYLQAIKEELNTDIAMVSIGPNRLETIVLDDEFF</sequence>
<dbReference type="NCBIfam" id="TIGR00184">
    <property type="entry name" value="purA"/>
    <property type="match status" value="1"/>
</dbReference>
<dbReference type="GO" id="GO:0004019">
    <property type="term" value="F:adenylosuccinate synthase activity"/>
    <property type="evidence" value="ECO:0007669"/>
    <property type="project" value="InterPro"/>
</dbReference>
<evidence type="ECO:0000256" key="7">
    <source>
        <dbReference type="ARBA" id="ARBA00022842"/>
    </source>
</evidence>
<dbReference type="EMBL" id="LAZR01014750">
    <property type="protein sequence ID" value="KKM16106.1"/>
    <property type="molecule type" value="Genomic_DNA"/>
</dbReference>
<dbReference type="FunFam" id="1.10.300.10:FF:000001">
    <property type="entry name" value="Adenylosuccinate synthetase"/>
    <property type="match status" value="1"/>
</dbReference>
<dbReference type="InterPro" id="IPR042111">
    <property type="entry name" value="Adenylosuccinate_synth_dom3"/>
</dbReference>
<dbReference type="InterPro" id="IPR042109">
    <property type="entry name" value="Adenylosuccinate_synth_dom1"/>
</dbReference>
<dbReference type="GO" id="GO:0046872">
    <property type="term" value="F:metal ion binding"/>
    <property type="evidence" value="ECO:0007669"/>
    <property type="project" value="UniProtKB-KW"/>
</dbReference>
<dbReference type="AlphaFoldDB" id="A0A0F9HLF8"/>
<keyword evidence="7" id="KW-0460">Magnesium</keyword>
<dbReference type="InterPro" id="IPR042110">
    <property type="entry name" value="Adenylosuccinate_synth_dom2"/>
</dbReference>
<dbReference type="InterPro" id="IPR033128">
    <property type="entry name" value="Adenylosuccin_syn_Lys_AS"/>
</dbReference>
<keyword evidence="8" id="KW-0342">GTP-binding</keyword>
<keyword evidence="6" id="KW-0658">Purine biosynthesis</keyword>
<evidence type="ECO:0000256" key="2">
    <source>
        <dbReference type="ARBA" id="ARBA00011738"/>
    </source>
</evidence>
<proteinExistence type="inferred from homology"/>
<dbReference type="InterPro" id="IPR001114">
    <property type="entry name" value="Adenylosuccinate_synthetase"/>
</dbReference>
<keyword evidence="4" id="KW-0479">Metal-binding</keyword>
<reference evidence="9" key="1">
    <citation type="journal article" date="2015" name="Nature">
        <title>Complex archaea that bridge the gap between prokaryotes and eukaryotes.</title>
        <authorList>
            <person name="Spang A."/>
            <person name="Saw J.H."/>
            <person name="Jorgensen S.L."/>
            <person name="Zaremba-Niedzwiedzka K."/>
            <person name="Martijn J."/>
            <person name="Lind A.E."/>
            <person name="van Eijk R."/>
            <person name="Schleper C."/>
            <person name="Guy L."/>
            <person name="Ettema T.J."/>
        </authorList>
    </citation>
    <scope>NUCLEOTIDE SEQUENCE</scope>
</reference>
<dbReference type="GO" id="GO:0044208">
    <property type="term" value="P:'de novo' AMP biosynthetic process"/>
    <property type="evidence" value="ECO:0007669"/>
    <property type="project" value="TreeGrafter"/>
</dbReference>
<dbReference type="PROSITE" id="PS00513">
    <property type="entry name" value="ADENYLOSUCCIN_SYN_2"/>
    <property type="match status" value="1"/>
</dbReference>
<dbReference type="SUPFAM" id="SSF52540">
    <property type="entry name" value="P-loop containing nucleoside triphosphate hydrolases"/>
    <property type="match status" value="1"/>
</dbReference>
<protein>
    <recommendedName>
        <fullName evidence="10">Adenylosuccinate synthetase</fullName>
    </recommendedName>
</protein>
<dbReference type="InterPro" id="IPR027417">
    <property type="entry name" value="P-loop_NTPase"/>
</dbReference>
<evidence type="ECO:0000256" key="1">
    <source>
        <dbReference type="ARBA" id="ARBA00001946"/>
    </source>
</evidence>
<dbReference type="NCBIfam" id="NF002223">
    <property type="entry name" value="PRK01117.1"/>
    <property type="match status" value="1"/>
</dbReference>
<dbReference type="GO" id="GO:0005737">
    <property type="term" value="C:cytoplasm"/>
    <property type="evidence" value="ECO:0007669"/>
    <property type="project" value="TreeGrafter"/>
</dbReference>
<comment type="subunit">
    <text evidence="2">Homodimer.</text>
</comment>
<evidence type="ECO:0008006" key="10">
    <source>
        <dbReference type="Google" id="ProtNLM"/>
    </source>
</evidence>